<dbReference type="Gene3D" id="2.130.10.10">
    <property type="entry name" value="YVTN repeat-like/Quinoprotein amine dehydrogenase"/>
    <property type="match status" value="1"/>
</dbReference>
<keyword evidence="3" id="KW-1185">Reference proteome</keyword>
<dbReference type="SUPFAM" id="SSF50998">
    <property type="entry name" value="Quinoprotein alcohol dehydrogenase-like"/>
    <property type="match status" value="1"/>
</dbReference>
<reference evidence="3" key="1">
    <citation type="journal article" date="2014" name="Proc. Natl. Acad. Sci. U.S.A.">
        <title>Extensive sampling of basidiomycete genomes demonstrates inadequacy of the white-rot/brown-rot paradigm for wood decay fungi.</title>
        <authorList>
            <person name="Riley R."/>
            <person name="Salamov A.A."/>
            <person name="Brown D.W."/>
            <person name="Nagy L.G."/>
            <person name="Floudas D."/>
            <person name="Held B.W."/>
            <person name="Levasseur A."/>
            <person name="Lombard V."/>
            <person name="Morin E."/>
            <person name="Otillar R."/>
            <person name="Lindquist E.A."/>
            <person name="Sun H."/>
            <person name="LaButti K.M."/>
            <person name="Schmutz J."/>
            <person name="Jabbour D."/>
            <person name="Luo H."/>
            <person name="Baker S.E."/>
            <person name="Pisabarro A.G."/>
            <person name="Walton J.D."/>
            <person name="Blanchette R.A."/>
            <person name="Henrissat B."/>
            <person name="Martin F."/>
            <person name="Cullen D."/>
            <person name="Hibbett D.S."/>
            <person name="Grigoriev I.V."/>
        </authorList>
    </citation>
    <scope>NUCLEOTIDE SEQUENCE [LARGE SCALE GENOMIC DNA]</scope>
    <source>
        <strain evidence="3">MUCL 33604</strain>
    </source>
</reference>
<dbReference type="PANTHER" id="PTHR19879:SF9">
    <property type="entry name" value="TRANSCRIPTION INITIATION FACTOR TFIID SUBUNIT 5"/>
    <property type="match status" value="1"/>
</dbReference>
<accession>A0A067PF73</accession>
<name>A0A067PF73_9AGAM</name>
<gene>
    <name evidence="2" type="ORF">JAAARDRAFT_143825</name>
</gene>
<dbReference type="PROSITE" id="PS50294">
    <property type="entry name" value="WD_REPEATS_REGION"/>
    <property type="match status" value="1"/>
</dbReference>
<dbReference type="SMART" id="SM00320">
    <property type="entry name" value="WD40"/>
    <property type="match status" value="1"/>
</dbReference>
<keyword evidence="1" id="KW-0853">WD repeat</keyword>
<dbReference type="AlphaFoldDB" id="A0A067PF73"/>
<evidence type="ECO:0000313" key="3">
    <source>
        <dbReference type="Proteomes" id="UP000027265"/>
    </source>
</evidence>
<sequence length="217" mass="24615">MNTLHFNICQLENSFQLNCNIPNLENRITEKVTGSVEYSCLYWGNHFSQMNADQKRNVEKDLLDFFTKGLVLYWTEVLSLLGRLHIALKSMEFLISGIENKEVSVWANDVYRFVQAFYQPISASTPHIYVSGIPFAPVETKLGKTYLRHFSNVDQIIQVPLSLWTQGLQVMKEHQGWVNCVSNSGDGKYIASGSSDKTIRIWDAVSGAPVLQPLEGH</sequence>
<dbReference type="InterPro" id="IPR011047">
    <property type="entry name" value="Quinoprotein_ADH-like_sf"/>
</dbReference>
<dbReference type="PANTHER" id="PTHR19879">
    <property type="entry name" value="TRANSCRIPTION INITIATION FACTOR TFIID"/>
    <property type="match status" value="1"/>
</dbReference>
<feature type="repeat" description="WD" evidence="1">
    <location>
        <begin position="171"/>
        <end position="212"/>
    </location>
</feature>
<protein>
    <submittedName>
        <fullName evidence="2">Uncharacterized protein</fullName>
    </submittedName>
</protein>
<dbReference type="EMBL" id="KL197802">
    <property type="protein sequence ID" value="KDQ49141.1"/>
    <property type="molecule type" value="Genomic_DNA"/>
</dbReference>
<dbReference type="InterPro" id="IPR015943">
    <property type="entry name" value="WD40/YVTN_repeat-like_dom_sf"/>
</dbReference>
<dbReference type="HOGENOM" id="CLU_000288_57_19_1"/>
<dbReference type="STRING" id="933084.A0A067PF73"/>
<dbReference type="Proteomes" id="UP000027265">
    <property type="component" value="Unassembled WGS sequence"/>
</dbReference>
<proteinExistence type="predicted"/>
<dbReference type="OrthoDB" id="3266532at2759"/>
<dbReference type="InterPro" id="IPR001680">
    <property type="entry name" value="WD40_rpt"/>
</dbReference>
<evidence type="ECO:0000256" key="1">
    <source>
        <dbReference type="PROSITE-ProRule" id="PRU00221"/>
    </source>
</evidence>
<dbReference type="Pfam" id="PF00400">
    <property type="entry name" value="WD40"/>
    <property type="match status" value="1"/>
</dbReference>
<feature type="non-terminal residue" evidence="2">
    <location>
        <position position="217"/>
    </location>
</feature>
<organism evidence="2 3">
    <name type="scientific">Jaapia argillacea MUCL 33604</name>
    <dbReference type="NCBI Taxonomy" id="933084"/>
    <lineage>
        <taxon>Eukaryota</taxon>
        <taxon>Fungi</taxon>
        <taxon>Dikarya</taxon>
        <taxon>Basidiomycota</taxon>
        <taxon>Agaricomycotina</taxon>
        <taxon>Agaricomycetes</taxon>
        <taxon>Agaricomycetidae</taxon>
        <taxon>Jaapiales</taxon>
        <taxon>Jaapiaceae</taxon>
        <taxon>Jaapia</taxon>
    </lineage>
</organism>
<dbReference type="InParanoid" id="A0A067PF73"/>
<dbReference type="PROSITE" id="PS50082">
    <property type="entry name" value="WD_REPEATS_2"/>
    <property type="match status" value="1"/>
</dbReference>
<evidence type="ECO:0000313" key="2">
    <source>
        <dbReference type="EMBL" id="KDQ49141.1"/>
    </source>
</evidence>